<gene>
    <name evidence="4" type="ORF">QR685DRAFT_511069</name>
</gene>
<protein>
    <submittedName>
        <fullName evidence="4">von Willebrand factor type A domain-containing protein</fullName>
    </submittedName>
</protein>
<proteinExistence type="predicted"/>
<comment type="caution">
    <text evidence="4">The sequence shown here is derived from an EMBL/GenBank/DDBJ whole genome shotgun (WGS) entry which is preliminary data.</text>
</comment>
<dbReference type="InterPro" id="IPR036465">
    <property type="entry name" value="vWFA_dom_sf"/>
</dbReference>
<dbReference type="Pfam" id="PF13768">
    <property type="entry name" value="VWA_3"/>
    <property type="match status" value="1"/>
</dbReference>
<feature type="domain" description="VIT" evidence="3">
    <location>
        <begin position="15"/>
        <end position="148"/>
    </location>
</feature>
<dbReference type="Proteomes" id="UP001451303">
    <property type="component" value="Unassembled WGS sequence"/>
</dbReference>
<keyword evidence="5" id="KW-1185">Reference proteome</keyword>
<dbReference type="PROSITE" id="PS50234">
    <property type="entry name" value="VWFA"/>
    <property type="match status" value="1"/>
</dbReference>
<dbReference type="CDD" id="cd01461">
    <property type="entry name" value="vWA_interalpha_trypsin_inhibitor"/>
    <property type="match status" value="1"/>
</dbReference>
<dbReference type="PANTHER" id="PTHR45737">
    <property type="entry name" value="VON WILLEBRAND FACTOR A DOMAIN-CONTAINING PROTEIN 5A"/>
    <property type="match status" value="1"/>
</dbReference>
<evidence type="ECO:0000259" key="3">
    <source>
        <dbReference type="PROSITE" id="PS51468"/>
    </source>
</evidence>
<dbReference type="Pfam" id="PF08487">
    <property type="entry name" value="VIT"/>
    <property type="match status" value="1"/>
</dbReference>
<organism evidence="4 5">
    <name type="scientific">Neurospora intermedia</name>
    <dbReference type="NCBI Taxonomy" id="5142"/>
    <lineage>
        <taxon>Eukaryota</taxon>
        <taxon>Fungi</taxon>
        <taxon>Dikarya</taxon>
        <taxon>Ascomycota</taxon>
        <taxon>Pezizomycotina</taxon>
        <taxon>Sordariomycetes</taxon>
        <taxon>Sordariomycetidae</taxon>
        <taxon>Sordariales</taxon>
        <taxon>Sordariaceae</taxon>
        <taxon>Neurospora</taxon>
    </lineage>
</organism>
<sequence>MYRHTSHGHVTGLYYTEAVNSWTIQRHYLPQLELSVSTHILGSSSRTTLTQTFVNPSAEKSIPELRYTFPLYDGVSVVGFVCTINEDRVIRGVVKERYEARKQYQEAIDRGETAGLLEQLPNASDVFTTTVGNVPAGASLKVEVTYLGELKNDAGVDGIRYTIPTSVAPRYGDFPGTLLDAPQAVTKSGIQITVDVETPKGSNIKSIQSPSHPISVTIGHTSSGAAAGTDMSLQKASATLALGTAELAQDFILQVVATNTGNPIALLETHTDIPHQRALMATLVPKFNLPSTRPEIVFVCDRSGSMGGARIEGLKSALRIFLKSIPVGAKFNICSFGSTYEFLFSDGSRSYDHDSLRLATDYVSRMDADLGGTEMYQPLEAAFEKRYKDMNLEVFLLTDGEIWNQEHLFTMINKKVSESQGAIRLFTLGIGNDVSHALIEGAARAGNGFAQSVTDSEKMNAKVVRMLKAGLTPHIKDYTLEIKYAKDSDAGAKTIDEEMDDFEIVEKVSDALAIRLADGADKPNEPVKPISLFDASVDLDIEMPDADADSSLGEKFSHVPPVPEPTILQAPFTIPPLYPFIRTSVYLLLSPSTAQKTPKSVILRATSAHGPLELEIPVAVLEEKGQTIHQLAARKAVQELEEGRGWIYHATDSSDPEQKLLKDKYEGRFSDMVEREAVRLGVTFQVGSKWCSYVAVEEKDRTEHEVIQRVSGAASDKSSESFGSQPVVRSRRMGRFSARLASSPTETVVEECLLETQRMPAPLFQALPSYSPASPSYSPASPPGSALFSVNPAPLADYSRPIASPPGQKKGKSISSHSLPTTALYSNPADHPSFDMSMSPCPAPSVLCCDQSLSDQLHITFPSRNSLYSAPVSSSSAPDSDISSYFIPLEAELPASTCEFDSNDIHVTTAARMGSATAFGATSNSSGTAFGNAASNSYGGGRFGAPAVSRTIPGAHLFGFPVSNSSDSAQVEPKTATPLEPLEALVSLQHFDGSWSWTEKLLDILGQSQLTEEDVKKRYGVSMPNTDMLATALVLAYFEAKLVEERDEWEMLADKAREWLKSELTKSSEKGVVDVEESVEKLKACL</sequence>
<feature type="domain" description="VWFA" evidence="2">
    <location>
        <begin position="295"/>
        <end position="475"/>
    </location>
</feature>
<feature type="region of interest" description="Disordered" evidence="1">
    <location>
        <begin position="800"/>
        <end position="821"/>
    </location>
</feature>
<dbReference type="SMART" id="SM00609">
    <property type="entry name" value="VIT"/>
    <property type="match status" value="1"/>
</dbReference>
<dbReference type="PROSITE" id="PS51468">
    <property type="entry name" value="VIT"/>
    <property type="match status" value="1"/>
</dbReference>
<dbReference type="InterPro" id="IPR013694">
    <property type="entry name" value="VIT"/>
</dbReference>
<dbReference type="EMBL" id="JAVLET010000001">
    <property type="protein sequence ID" value="KAL0474865.1"/>
    <property type="molecule type" value="Genomic_DNA"/>
</dbReference>
<dbReference type="SUPFAM" id="SSF53300">
    <property type="entry name" value="vWA-like"/>
    <property type="match status" value="1"/>
</dbReference>
<evidence type="ECO:0000256" key="1">
    <source>
        <dbReference type="SAM" id="MobiDB-lite"/>
    </source>
</evidence>
<dbReference type="Gene3D" id="3.40.50.410">
    <property type="entry name" value="von Willebrand factor, type A domain"/>
    <property type="match status" value="1"/>
</dbReference>
<evidence type="ECO:0000259" key="2">
    <source>
        <dbReference type="PROSITE" id="PS50234"/>
    </source>
</evidence>
<evidence type="ECO:0000313" key="5">
    <source>
        <dbReference type="Proteomes" id="UP001451303"/>
    </source>
</evidence>
<accession>A0ABR3DQD5</accession>
<dbReference type="PANTHER" id="PTHR45737:SF6">
    <property type="entry name" value="VON WILLEBRAND FACTOR A DOMAIN-CONTAINING PROTEIN 5A"/>
    <property type="match status" value="1"/>
</dbReference>
<reference evidence="4 5" key="1">
    <citation type="submission" date="2023-09" db="EMBL/GenBank/DDBJ databases">
        <title>Multi-omics analysis of a traditional fermented food reveals byproduct-associated fungal strains for waste-to-food upcycling.</title>
        <authorList>
            <consortium name="Lawrence Berkeley National Laboratory"/>
            <person name="Rekdal V.M."/>
            <person name="Villalobos-Escobedo J.M."/>
            <person name="Rodriguez-Valeron N."/>
            <person name="Garcia M.O."/>
            <person name="Vasquez D.P."/>
            <person name="Damayanti I."/>
            <person name="Sorensen P.M."/>
            <person name="Baidoo E.E."/>
            <person name="De Carvalho A.C."/>
            <person name="Riley R."/>
            <person name="Lipzen A."/>
            <person name="He G."/>
            <person name="Yan M."/>
            <person name="Haridas S."/>
            <person name="Daum C."/>
            <person name="Yoshinaga Y."/>
            <person name="Ng V."/>
            <person name="Grigoriev I.V."/>
            <person name="Munk R."/>
            <person name="Nuraida L."/>
            <person name="Wijaya C.H."/>
            <person name="Morales P.-C."/>
            <person name="Keasling J.D."/>
        </authorList>
    </citation>
    <scope>NUCLEOTIDE SEQUENCE [LARGE SCALE GENOMIC DNA]</scope>
    <source>
        <strain evidence="4 5">FGSC 2613</strain>
    </source>
</reference>
<evidence type="ECO:0000313" key="4">
    <source>
        <dbReference type="EMBL" id="KAL0474865.1"/>
    </source>
</evidence>
<dbReference type="SMART" id="SM00327">
    <property type="entry name" value="VWA"/>
    <property type="match status" value="1"/>
</dbReference>
<feature type="region of interest" description="Disordered" evidence="1">
    <location>
        <begin position="709"/>
        <end position="728"/>
    </location>
</feature>
<name>A0ABR3DQD5_NEUIN</name>
<dbReference type="InterPro" id="IPR002035">
    <property type="entry name" value="VWF_A"/>
</dbReference>